<gene>
    <name evidence="2" type="ORF">DFH08DRAFT_635308</name>
</gene>
<evidence type="ECO:0000259" key="1">
    <source>
        <dbReference type="PROSITE" id="PS50879"/>
    </source>
</evidence>
<proteinExistence type="predicted"/>
<dbReference type="AlphaFoldDB" id="A0AAD6Z0K5"/>
<sequence length="184" mass="20085">LTSVDVFTDCQPALIALAALRAQPGQYLLAAFHLLLRRLLRARPTLCIRFHWIPAHVGVPGNEAVDAHAKEAAQGASSALTLHLPLFDCPLPTSRAATMAAGAKAFQAQWLKEWSTSPRYNRIALFDSPKPSNSVARTYTDLSRAQCSVLTQLRTAHVGLNAFLYRFHLATSPDCPLCLVPETV</sequence>
<reference evidence="2" key="1">
    <citation type="submission" date="2023-03" db="EMBL/GenBank/DDBJ databases">
        <title>Massive genome expansion in bonnet fungi (Mycena s.s.) driven by repeated elements and novel gene families across ecological guilds.</title>
        <authorList>
            <consortium name="Lawrence Berkeley National Laboratory"/>
            <person name="Harder C.B."/>
            <person name="Miyauchi S."/>
            <person name="Viragh M."/>
            <person name="Kuo A."/>
            <person name="Thoen E."/>
            <person name="Andreopoulos B."/>
            <person name="Lu D."/>
            <person name="Skrede I."/>
            <person name="Drula E."/>
            <person name="Henrissat B."/>
            <person name="Morin E."/>
            <person name="Kohler A."/>
            <person name="Barry K."/>
            <person name="LaButti K."/>
            <person name="Morin E."/>
            <person name="Salamov A."/>
            <person name="Lipzen A."/>
            <person name="Mereny Z."/>
            <person name="Hegedus B."/>
            <person name="Baldrian P."/>
            <person name="Stursova M."/>
            <person name="Weitz H."/>
            <person name="Taylor A."/>
            <person name="Grigoriev I.V."/>
            <person name="Nagy L.G."/>
            <person name="Martin F."/>
            <person name="Kauserud H."/>
        </authorList>
    </citation>
    <scope>NUCLEOTIDE SEQUENCE</scope>
    <source>
        <strain evidence="2">CBHHK002</strain>
    </source>
</reference>
<feature type="domain" description="RNase H type-1" evidence="1">
    <location>
        <begin position="1"/>
        <end position="74"/>
    </location>
</feature>
<dbReference type="GO" id="GO:0004523">
    <property type="term" value="F:RNA-DNA hybrid ribonuclease activity"/>
    <property type="evidence" value="ECO:0007669"/>
    <property type="project" value="InterPro"/>
</dbReference>
<dbReference type="Gene3D" id="3.30.420.10">
    <property type="entry name" value="Ribonuclease H-like superfamily/Ribonuclease H"/>
    <property type="match status" value="1"/>
</dbReference>
<feature type="non-terminal residue" evidence="2">
    <location>
        <position position="184"/>
    </location>
</feature>
<evidence type="ECO:0000313" key="2">
    <source>
        <dbReference type="EMBL" id="KAJ7302703.1"/>
    </source>
</evidence>
<dbReference type="InterPro" id="IPR012337">
    <property type="entry name" value="RNaseH-like_sf"/>
</dbReference>
<accession>A0AAD6Z0K5</accession>
<dbReference type="EMBL" id="JARIHO010000113">
    <property type="protein sequence ID" value="KAJ7302703.1"/>
    <property type="molecule type" value="Genomic_DNA"/>
</dbReference>
<evidence type="ECO:0000313" key="3">
    <source>
        <dbReference type="Proteomes" id="UP001218218"/>
    </source>
</evidence>
<dbReference type="Proteomes" id="UP001218218">
    <property type="component" value="Unassembled WGS sequence"/>
</dbReference>
<comment type="caution">
    <text evidence="2">The sequence shown here is derived from an EMBL/GenBank/DDBJ whole genome shotgun (WGS) entry which is preliminary data.</text>
</comment>
<feature type="non-terminal residue" evidence="2">
    <location>
        <position position="1"/>
    </location>
</feature>
<keyword evidence="3" id="KW-1185">Reference proteome</keyword>
<protein>
    <recommendedName>
        <fullName evidence="1">RNase H type-1 domain-containing protein</fullName>
    </recommendedName>
</protein>
<dbReference type="SUPFAM" id="SSF53098">
    <property type="entry name" value="Ribonuclease H-like"/>
    <property type="match status" value="1"/>
</dbReference>
<organism evidence="2 3">
    <name type="scientific">Mycena albidolilacea</name>
    <dbReference type="NCBI Taxonomy" id="1033008"/>
    <lineage>
        <taxon>Eukaryota</taxon>
        <taxon>Fungi</taxon>
        <taxon>Dikarya</taxon>
        <taxon>Basidiomycota</taxon>
        <taxon>Agaricomycotina</taxon>
        <taxon>Agaricomycetes</taxon>
        <taxon>Agaricomycetidae</taxon>
        <taxon>Agaricales</taxon>
        <taxon>Marasmiineae</taxon>
        <taxon>Mycenaceae</taxon>
        <taxon>Mycena</taxon>
    </lineage>
</organism>
<dbReference type="GO" id="GO:0003676">
    <property type="term" value="F:nucleic acid binding"/>
    <property type="evidence" value="ECO:0007669"/>
    <property type="project" value="InterPro"/>
</dbReference>
<name>A0AAD6Z0K5_9AGAR</name>
<dbReference type="InterPro" id="IPR036397">
    <property type="entry name" value="RNaseH_sf"/>
</dbReference>
<dbReference type="PROSITE" id="PS50879">
    <property type="entry name" value="RNASE_H_1"/>
    <property type="match status" value="1"/>
</dbReference>
<dbReference type="InterPro" id="IPR002156">
    <property type="entry name" value="RNaseH_domain"/>
</dbReference>